<dbReference type="Pfam" id="PF01476">
    <property type="entry name" value="LysM"/>
    <property type="match status" value="2"/>
</dbReference>
<dbReference type="PANTHER" id="PTHR33734:SF11">
    <property type="entry name" value="LYSM DOMAIN-CONTAINING GPI-ANCHORED PROTEIN 2"/>
    <property type="match status" value="1"/>
</dbReference>
<protein>
    <recommendedName>
        <fullName evidence="2">LysM domain-containing protein</fullName>
    </recommendedName>
</protein>
<reference evidence="3" key="1">
    <citation type="journal article" date="2013" name="J. Plant Res.">
        <title>Effect of fungi and light on seed germination of three Opuntia species from semiarid lands of central Mexico.</title>
        <authorList>
            <person name="Delgado-Sanchez P."/>
            <person name="Jimenez-Bremont J.F."/>
            <person name="Guerrero-Gonzalez Mde L."/>
            <person name="Flores J."/>
        </authorList>
    </citation>
    <scope>NUCLEOTIDE SEQUENCE</scope>
    <source>
        <tissue evidence="3">Cladode</tissue>
    </source>
</reference>
<evidence type="ECO:0000256" key="1">
    <source>
        <dbReference type="SAM" id="SignalP"/>
    </source>
</evidence>
<feature type="domain" description="LysM" evidence="2">
    <location>
        <begin position="106"/>
        <end position="153"/>
    </location>
</feature>
<dbReference type="PROSITE" id="PS51782">
    <property type="entry name" value="LYSM"/>
    <property type="match status" value="2"/>
</dbReference>
<dbReference type="CDD" id="cd00118">
    <property type="entry name" value="LysM"/>
    <property type="match status" value="2"/>
</dbReference>
<dbReference type="EMBL" id="GISG01249242">
    <property type="protein sequence ID" value="MBA4670975.1"/>
    <property type="molecule type" value="Transcribed_RNA"/>
</dbReference>
<dbReference type="SUPFAM" id="SSF54106">
    <property type="entry name" value="LysM domain"/>
    <property type="match status" value="2"/>
</dbReference>
<feature type="signal peptide" evidence="1">
    <location>
        <begin position="1"/>
        <end position="22"/>
    </location>
</feature>
<dbReference type="InterPro" id="IPR018392">
    <property type="entry name" value="LysM"/>
</dbReference>
<evidence type="ECO:0000313" key="3">
    <source>
        <dbReference type="EMBL" id="MBA4670975.1"/>
    </source>
</evidence>
<feature type="chain" id="PRO_5027892103" description="LysM domain-containing protein" evidence="1">
    <location>
        <begin position="23"/>
        <end position="356"/>
    </location>
</feature>
<keyword evidence="1" id="KW-0732">Signal</keyword>
<dbReference type="AlphaFoldDB" id="A0A7C9APU7"/>
<reference evidence="3" key="2">
    <citation type="submission" date="2020-07" db="EMBL/GenBank/DDBJ databases">
        <authorList>
            <person name="Vera ALvarez R."/>
            <person name="Arias-Moreno D.M."/>
            <person name="Jimenez-Jacinto V."/>
            <person name="Jimenez-Bremont J.F."/>
            <person name="Swaminathan K."/>
            <person name="Moose S.P."/>
            <person name="Guerrero-Gonzalez M.L."/>
            <person name="Marino-Ramirez L."/>
            <person name="Landsman D."/>
            <person name="Rodriguez-Kessler M."/>
            <person name="Delgado-Sanchez P."/>
        </authorList>
    </citation>
    <scope>NUCLEOTIDE SEQUENCE</scope>
    <source>
        <tissue evidence="3">Cladode</tissue>
    </source>
</reference>
<feature type="domain" description="LysM" evidence="2">
    <location>
        <begin position="170"/>
        <end position="214"/>
    </location>
</feature>
<accession>A0A7C9APU7</accession>
<dbReference type="Gene3D" id="3.10.350.10">
    <property type="entry name" value="LysM domain"/>
    <property type="match status" value="2"/>
</dbReference>
<name>A0A7C9APU7_OPUST</name>
<dbReference type="InterPro" id="IPR036779">
    <property type="entry name" value="LysM_dom_sf"/>
</dbReference>
<sequence>MVSRSLQLCVLVLFLCAVAARAQPPPSFKCASKSTCKALVGYTPGRPTTVGAIQSLFQVKTLRSLLGVNNLPLSTPSTTPVPVNGTVRVPIPCRCSNVSGHSNRLPIYSVAKDDTLSKIASVYFSGLLTYRQIQAVNGIKDANLIKVGQKLWIPLPCSCDNVDAQPVVHYAHVVAPGSSLDAIAAQFGTSTQTLVTVNGITDPKNLMAGQVLDVPLKACGSSISNSSVDGRMVVANGTYVFTANNCVICKCDSTNNFTLQCQPSGLKPVSWPTCPAAQCPNNLPLGNYTLSSTCTRSTCAYAGYRNQTILTALLDDNTCSESAMAPSSDEGSKIHGKWSLALALFFIQMLLLLRFL</sequence>
<organism evidence="3">
    <name type="scientific">Opuntia streptacantha</name>
    <name type="common">Prickly pear cactus</name>
    <name type="synonym">Opuntia cardona</name>
    <dbReference type="NCBI Taxonomy" id="393608"/>
    <lineage>
        <taxon>Eukaryota</taxon>
        <taxon>Viridiplantae</taxon>
        <taxon>Streptophyta</taxon>
        <taxon>Embryophyta</taxon>
        <taxon>Tracheophyta</taxon>
        <taxon>Spermatophyta</taxon>
        <taxon>Magnoliopsida</taxon>
        <taxon>eudicotyledons</taxon>
        <taxon>Gunneridae</taxon>
        <taxon>Pentapetalae</taxon>
        <taxon>Caryophyllales</taxon>
        <taxon>Cactineae</taxon>
        <taxon>Cactaceae</taxon>
        <taxon>Opuntioideae</taxon>
        <taxon>Opuntia</taxon>
    </lineage>
</organism>
<dbReference type="SMART" id="SM00257">
    <property type="entry name" value="LysM"/>
    <property type="match status" value="2"/>
</dbReference>
<proteinExistence type="predicted"/>
<evidence type="ECO:0000259" key="2">
    <source>
        <dbReference type="PROSITE" id="PS51782"/>
    </source>
</evidence>
<dbReference type="PANTHER" id="PTHR33734">
    <property type="entry name" value="LYSM DOMAIN-CONTAINING GPI-ANCHORED PROTEIN 2"/>
    <property type="match status" value="1"/>
</dbReference>